<dbReference type="Proteomes" id="UP000286268">
    <property type="component" value="Chromosome"/>
</dbReference>
<dbReference type="KEGG" id="cmah:C1I91_06135"/>
<feature type="domain" description="HTH cro/C1-type" evidence="1">
    <location>
        <begin position="20"/>
        <end position="62"/>
    </location>
</feature>
<dbReference type="Pfam" id="PF01381">
    <property type="entry name" value="HTH_3"/>
    <property type="match status" value="1"/>
</dbReference>
<dbReference type="SMART" id="SM00530">
    <property type="entry name" value="HTH_XRE"/>
    <property type="match status" value="1"/>
</dbReference>
<dbReference type="InterPro" id="IPR010982">
    <property type="entry name" value="Lambda_DNA-bd_dom_sf"/>
</dbReference>
<evidence type="ECO:0000259" key="1">
    <source>
        <dbReference type="PROSITE" id="PS50943"/>
    </source>
</evidence>
<gene>
    <name evidence="2" type="ORF">C1I91_06135</name>
</gene>
<dbReference type="EMBL" id="CP025746">
    <property type="protein sequence ID" value="QAA31258.1"/>
    <property type="molecule type" value="Genomic_DNA"/>
</dbReference>
<dbReference type="Gene3D" id="1.10.260.40">
    <property type="entry name" value="lambda repressor-like DNA-binding domains"/>
    <property type="match status" value="1"/>
</dbReference>
<evidence type="ECO:0000313" key="2">
    <source>
        <dbReference type="EMBL" id="QAA31258.1"/>
    </source>
</evidence>
<sequence length="66" mass="7967">MAVKNRLREIRMKEFMMEPTEFADMLQVNPKSYYQWESGASRPNLEKSLQVAKKLNRNVNDIWYLE</sequence>
<proteinExistence type="predicted"/>
<name>A0A410DQC3_9CLOT</name>
<dbReference type="AlphaFoldDB" id="A0A410DQC3"/>
<dbReference type="GO" id="GO:0003677">
    <property type="term" value="F:DNA binding"/>
    <property type="evidence" value="ECO:0007669"/>
    <property type="project" value="InterPro"/>
</dbReference>
<evidence type="ECO:0000313" key="3">
    <source>
        <dbReference type="Proteomes" id="UP000286268"/>
    </source>
</evidence>
<keyword evidence="3" id="KW-1185">Reference proteome</keyword>
<accession>A0A410DQC3</accession>
<organism evidence="2 3">
    <name type="scientific">Clostridium manihotivorum</name>
    <dbReference type="NCBI Taxonomy" id="2320868"/>
    <lineage>
        <taxon>Bacteria</taxon>
        <taxon>Bacillati</taxon>
        <taxon>Bacillota</taxon>
        <taxon>Clostridia</taxon>
        <taxon>Eubacteriales</taxon>
        <taxon>Clostridiaceae</taxon>
        <taxon>Clostridium</taxon>
    </lineage>
</organism>
<dbReference type="PROSITE" id="PS50943">
    <property type="entry name" value="HTH_CROC1"/>
    <property type="match status" value="1"/>
</dbReference>
<protein>
    <submittedName>
        <fullName evidence="2">Transcriptional regulator</fullName>
    </submittedName>
</protein>
<reference evidence="2 3" key="1">
    <citation type="submission" date="2018-01" db="EMBL/GenBank/DDBJ databases">
        <title>Genome Sequencing and Assembly of Anaerobacter polyendosporus strain CT4.</title>
        <authorList>
            <person name="Tachaapaikoon C."/>
            <person name="Sutheeworapong S."/>
            <person name="Jenjaroenpun P."/>
            <person name="Wongsurawat T."/>
            <person name="Nookeaw I."/>
            <person name="Cheawchanlertfa P."/>
            <person name="Kosugi A."/>
            <person name="Cheevadhanarak S."/>
            <person name="Ratanakhanokchai K."/>
        </authorList>
    </citation>
    <scope>NUCLEOTIDE SEQUENCE [LARGE SCALE GENOMIC DNA]</scope>
    <source>
        <strain evidence="2 3">CT4</strain>
    </source>
</reference>
<dbReference type="InterPro" id="IPR001387">
    <property type="entry name" value="Cro/C1-type_HTH"/>
</dbReference>
<dbReference type="SUPFAM" id="SSF47413">
    <property type="entry name" value="lambda repressor-like DNA-binding domains"/>
    <property type="match status" value="1"/>
</dbReference>
<dbReference type="CDD" id="cd00093">
    <property type="entry name" value="HTH_XRE"/>
    <property type="match status" value="1"/>
</dbReference>
<dbReference type="OrthoDB" id="1928437at2"/>